<keyword evidence="3" id="KW-1185">Reference proteome</keyword>
<evidence type="ECO:0000256" key="1">
    <source>
        <dbReference type="SAM" id="MobiDB-lite"/>
    </source>
</evidence>
<reference evidence="2 3" key="1">
    <citation type="submission" date="2016-04" db="EMBL/GenBank/DDBJ databases">
        <title>The genome of Intoshia linei affirms orthonectids as highly simplified spiralians.</title>
        <authorList>
            <person name="Mikhailov K.V."/>
            <person name="Slusarev G.S."/>
            <person name="Nikitin M.A."/>
            <person name="Logacheva M.D."/>
            <person name="Penin A."/>
            <person name="Aleoshin V."/>
            <person name="Panchin Y.V."/>
        </authorList>
    </citation>
    <scope>NUCLEOTIDE SEQUENCE [LARGE SCALE GENOMIC DNA]</scope>
    <source>
        <strain evidence="2">Intl2013</strain>
        <tissue evidence="2">Whole animal</tissue>
    </source>
</reference>
<dbReference type="EMBL" id="LWCA01000854">
    <property type="protein sequence ID" value="OAF66698.1"/>
    <property type="molecule type" value="Genomic_DNA"/>
</dbReference>
<dbReference type="Proteomes" id="UP000078046">
    <property type="component" value="Unassembled WGS sequence"/>
</dbReference>
<dbReference type="AlphaFoldDB" id="A0A177AXF4"/>
<feature type="region of interest" description="Disordered" evidence="1">
    <location>
        <begin position="63"/>
        <end position="84"/>
    </location>
</feature>
<accession>A0A177AXF4</accession>
<evidence type="ECO:0000313" key="2">
    <source>
        <dbReference type="EMBL" id="OAF66698.1"/>
    </source>
</evidence>
<organism evidence="2 3">
    <name type="scientific">Intoshia linei</name>
    <dbReference type="NCBI Taxonomy" id="1819745"/>
    <lineage>
        <taxon>Eukaryota</taxon>
        <taxon>Metazoa</taxon>
        <taxon>Spiralia</taxon>
        <taxon>Lophotrochozoa</taxon>
        <taxon>Mesozoa</taxon>
        <taxon>Orthonectida</taxon>
        <taxon>Rhopaluridae</taxon>
        <taxon>Intoshia</taxon>
    </lineage>
</organism>
<name>A0A177AXF4_9BILA</name>
<sequence>MSIRNSPTCKNGVSPAEILYGKNLKLPLHDLNYPVSKHKRQHNLNIQKSKHNKNVKFYYDKKALNQPSTHSKKFKKNHPILSKN</sequence>
<protein>
    <submittedName>
        <fullName evidence="2">Uncharacterized protein</fullName>
    </submittedName>
</protein>
<gene>
    <name evidence="2" type="ORF">A3Q56_05600</name>
</gene>
<proteinExistence type="predicted"/>
<comment type="caution">
    <text evidence="2">The sequence shown here is derived from an EMBL/GenBank/DDBJ whole genome shotgun (WGS) entry which is preliminary data.</text>
</comment>
<evidence type="ECO:0000313" key="3">
    <source>
        <dbReference type="Proteomes" id="UP000078046"/>
    </source>
</evidence>